<feature type="transmembrane region" description="Helical" evidence="4">
    <location>
        <begin position="188"/>
        <end position="207"/>
    </location>
</feature>
<dbReference type="SMART" id="SM00342">
    <property type="entry name" value="HTH_ARAC"/>
    <property type="match status" value="1"/>
</dbReference>
<dbReference type="GO" id="GO:0043565">
    <property type="term" value="F:sequence-specific DNA binding"/>
    <property type="evidence" value="ECO:0007669"/>
    <property type="project" value="InterPro"/>
</dbReference>
<evidence type="ECO:0000256" key="3">
    <source>
        <dbReference type="ARBA" id="ARBA00023163"/>
    </source>
</evidence>
<evidence type="ECO:0000256" key="4">
    <source>
        <dbReference type="SAM" id="Phobius"/>
    </source>
</evidence>
<dbReference type="InterPro" id="IPR009057">
    <property type="entry name" value="Homeodomain-like_sf"/>
</dbReference>
<dbReference type="Proteomes" id="UP000199759">
    <property type="component" value="Unassembled WGS sequence"/>
</dbReference>
<dbReference type="PROSITE" id="PS01124">
    <property type="entry name" value="HTH_ARAC_FAMILY_2"/>
    <property type="match status" value="1"/>
</dbReference>
<gene>
    <name evidence="6" type="ORF">SAMN04488568_11658</name>
</gene>
<proteinExistence type="predicted"/>
<dbReference type="PANTHER" id="PTHR43280:SF2">
    <property type="entry name" value="HTH-TYPE TRANSCRIPTIONAL REGULATOR EXSA"/>
    <property type="match status" value="1"/>
</dbReference>
<dbReference type="RefSeq" id="WP_091771062.1">
    <property type="nucleotide sequence ID" value="NZ_FNHG01000016.1"/>
</dbReference>
<name>A0A1G9UTJ6_9PROT</name>
<dbReference type="AlphaFoldDB" id="A0A1G9UTJ6"/>
<protein>
    <submittedName>
        <fullName evidence="6">Helix-turn-helix domain-containing protein</fullName>
    </submittedName>
</protein>
<keyword evidence="1" id="KW-0805">Transcription regulation</keyword>
<feature type="transmembrane region" description="Helical" evidence="4">
    <location>
        <begin position="32"/>
        <end position="50"/>
    </location>
</feature>
<sequence length="370" mass="40440">MTLFAVNLLQFALIAVAGLGVALTVTQPRLRAVSAVLAMSAIWMVFNFLEETSGFRQIWLVTPAFRLAYPPLVYLLVRGVMIAGPALRWRDWPHALPFLAALALTSQIELVEHAARISLFAYSAAALLLVRRFHHATRDMRSDARTIQLNWMVAMIAFYVLDGVFDILRMDAHWLHSYWPWLGTSSAYVFQIAVSLVFVGVLVVLAVQHTRLFAGLDDRVLEAWAEGRAASQSPDDAAVAGAAAIADFKRVETAVRDGALYTEPRLTRQEVAAASGLTERAVTLAIKSATGRNFNDYINSLRIEDVCAMMQEDARTGTRQRVIDLAFTAGFSSKSVFNAVFKRETGLTPSAFAAARDAAPTGAKSGSADS</sequence>
<keyword evidence="7" id="KW-1185">Reference proteome</keyword>
<keyword evidence="4" id="KW-0472">Membrane</keyword>
<dbReference type="EMBL" id="FNHG01000016">
    <property type="protein sequence ID" value="SDM63210.1"/>
    <property type="molecule type" value="Genomic_DNA"/>
</dbReference>
<accession>A0A1G9UTJ6</accession>
<keyword evidence="4" id="KW-1133">Transmembrane helix</keyword>
<evidence type="ECO:0000259" key="5">
    <source>
        <dbReference type="PROSITE" id="PS01124"/>
    </source>
</evidence>
<evidence type="ECO:0000313" key="7">
    <source>
        <dbReference type="Proteomes" id="UP000199759"/>
    </source>
</evidence>
<evidence type="ECO:0000313" key="6">
    <source>
        <dbReference type="EMBL" id="SDM63210.1"/>
    </source>
</evidence>
<feature type="transmembrane region" description="Helical" evidence="4">
    <location>
        <begin position="151"/>
        <end position="168"/>
    </location>
</feature>
<keyword evidence="3" id="KW-0804">Transcription</keyword>
<dbReference type="Pfam" id="PF12833">
    <property type="entry name" value="HTH_18"/>
    <property type="match status" value="1"/>
</dbReference>
<dbReference type="GO" id="GO:0003700">
    <property type="term" value="F:DNA-binding transcription factor activity"/>
    <property type="evidence" value="ECO:0007669"/>
    <property type="project" value="InterPro"/>
</dbReference>
<keyword evidence="2" id="KW-0238">DNA-binding</keyword>
<dbReference type="InterPro" id="IPR018060">
    <property type="entry name" value="HTH_AraC"/>
</dbReference>
<organism evidence="6 7">
    <name type="scientific">Maricaulis salignorans</name>
    <dbReference type="NCBI Taxonomy" id="144026"/>
    <lineage>
        <taxon>Bacteria</taxon>
        <taxon>Pseudomonadati</taxon>
        <taxon>Pseudomonadota</taxon>
        <taxon>Alphaproteobacteria</taxon>
        <taxon>Maricaulales</taxon>
        <taxon>Maricaulaceae</taxon>
        <taxon>Maricaulis</taxon>
    </lineage>
</organism>
<dbReference type="OrthoDB" id="345413at2"/>
<dbReference type="SUPFAM" id="SSF46689">
    <property type="entry name" value="Homeodomain-like"/>
    <property type="match status" value="1"/>
</dbReference>
<keyword evidence="4" id="KW-0812">Transmembrane</keyword>
<evidence type="ECO:0000256" key="1">
    <source>
        <dbReference type="ARBA" id="ARBA00023015"/>
    </source>
</evidence>
<reference evidence="6 7" key="1">
    <citation type="submission" date="2016-10" db="EMBL/GenBank/DDBJ databases">
        <authorList>
            <person name="de Groot N.N."/>
        </authorList>
    </citation>
    <scope>NUCLEOTIDE SEQUENCE [LARGE SCALE GENOMIC DNA]</scope>
    <source>
        <strain evidence="6 7">DSM 16077</strain>
    </source>
</reference>
<feature type="domain" description="HTH araC/xylS-type" evidence="5">
    <location>
        <begin position="249"/>
        <end position="355"/>
    </location>
</feature>
<dbReference type="Gene3D" id="1.10.10.60">
    <property type="entry name" value="Homeodomain-like"/>
    <property type="match status" value="1"/>
</dbReference>
<dbReference type="STRING" id="144026.SAMN04488568_11658"/>
<dbReference type="PANTHER" id="PTHR43280">
    <property type="entry name" value="ARAC-FAMILY TRANSCRIPTIONAL REGULATOR"/>
    <property type="match status" value="1"/>
</dbReference>
<evidence type="ECO:0000256" key="2">
    <source>
        <dbReference type="ARBA" id="ARBA00023125"/>
    </source>
</evidence>